<keyword evidence="2" id="KW-1185">Reference proteome</keyword>
<dbReference type="EMBL" id="JAOYFB010000003">
    <property type="protein sequence ID" value="KAK4009236.1"/>
    <property type="molecule type" value="Genomic_DNA"/>
</dbReference>
<protein>
    <submittedName>
        <fullName evidence="1">Uncharacterized protein</fullName>
    </submittedName>
</protein>
<evidence type="ECO:0000313" key="1">
    <source>
        <dbReference type="EMBL" id="KAK4009236.1"/>
    </source>
</evidence>
<sequence>MLNANGECCQNLDHMDGDVMFASFSVLYSFTLTSHDVTVIKIIAFCTDCNALTVVRLRKQKRIHCLGFGNQLESNEKTTIPRIKF</sequence>
<gene>
    <name evidence="1" type="ORF">OUZ56_018352</name>
</gene>
<proteinExistence type="predicted"/>
<name>A0ABQ9Z8N5_9CRUS</name>
<reference evidence="1 2" key="1">
    <citation type="journal article" date="2023" name="Nucleic Acids Res.">
        <title>The hologenome of Daphnia magna reveals possible DNA methylation and microbiome-mediated evolution of the host genome.</title>
        <authorList>
            <person name="Chaturvedi A."/>
            <person name="Li X."/>
            <person name="Dhandapani V."/>
            <person name="Marshall H."/>
            <person name="Kissane S."/>
            <person name="Cuenca-Cambronero M."/>
            <person name="Asole G."/>
            <person name="Calvet F."/>
            <person name="Ruiz-Romero M."/>
            <person name="Marangio P."/>
            <person name="Guigo R."/>
            <person name="Rago D."/>
            <person name="Mirbahai L."/>
            <person name="Eastwood N."/>
            <person name="Colbourne J.K."/>
            <person name="Zhou J."/>
            <person name="Mallon E."/>
            <person name="Orsini L."/>
        </authorList>
    </citation>
    <scope>NUCLEOTIDE SEQUENCE [LARGE SCALE GENOMIC DNA]</scope>
    <source>
        <strain evidence="1">LRV0_1</strain>
    </source>
</reference>
<organism evidence="1 2">
    <name type="scientific">Daphnia magna</name>
    <dbReference type="NCBI Taxonomy" id="35525"/>
    <lineage>
        <taxon>Eukaryota</taxon>
        <taxon>Metazoa</taxon>
        <taxon>Ecdysozoa</taxon>
        <taxon>Arthropoda</taxon>
        <taxon>Crustacea</taxon>
        <taxon>Branchiopoda</taxon>
        <taxon>Diplostraca</taxon>
        <taxon>Cladocera</taxon>
        <taxon>Anomopoda</taxon>
        <taxon>Daphniidae</taxon>
        <taxon>Daphnia</taxon>
    </lineage>
</organism>
<evidence type="ECO:0000313" key="2">
    <source>
        <dbReference type="Proteomes" id="UP001234178"/>
    </source>
</evidence>
<accession>A0ABQ9Z8N5</accession>
<comment type="caution">
    <text evidence="1">The sequence shown here is derived from an EMBL/GenBank/DDBJ whole genome shotgun (WGS) entry which is preliminary data.</text>
</comment>
<dbReference type="Proteomes" id="UP001234178">
    <property type="component" value="Unassembled WGS sequence"/>
</dbReference>